<comment type="caution">
    <text evidence="2">The sequence shown here is derived from an EMBL/GenBank/DDBJ whole genome shotgun (WGS) entry which is preliminary data.</text>
</comment>
<sequence length="57" mass="6369">MLQRGLRNRLGRSKHLPPLSASASRRMRCPAHCSSCPPRVMRLTKLSARLLCLCIAP</sequence>
<evidence type="ECO:0000313" key="2">
    <source>
        <dbReference type="EMBL" id="PRQ71469.1"/>
    </source>
</evidence>
<accession>A0A2T0A0E5</accession>
<evidence type="ECO:0000256" key="1">
    <source>
        <dbReference type="SAM" id="MobiDB-lite"/>
    </source>
</evidence>
<protein>
    <submittedName>
        <fullName evidence="2">Uncharacterized protein</fullName>
    </submittedName>
</protein>
<dbReference type="EMBL" id="LCTV02000012">
    <property type="protein sequence ID" value="PRQ71469.1"/>
    <property type="molecule type" value="Genomic_DNA"/>
</dbReference>
<dbReference type="AlphaFoldDB" id="A0A2T0A0E5"/>
<proteinExistence type="predicted"/>
<gene>
    <name evidence="2" type="ORF">AAT19DRAFT_10327</name>
</gene>
<reference evidence="2 3" key="1">
    <citation type="journal article" date="2018" name="Elife">
        <title>Functional genomics of lipid metabolism in the oleaginous yeast Rhodosporidium toruloides.</title>
        <authorList>
            <person name="Coradetti S.T."/>
            <person name="Pinel D."/>
            <person name="Geiselman G."/>
            <person name="Ito M."/>
            <person name="Mondo S."/>
            <person name="Reilly M.C."/>
            <person name="Cheng Y.F."/>
            <person name="Bauer S."/>
            <person name="Grigoriev I."/>
            <person name="Gladden J.M."/>
            <person name="Simmons B.A."/>
            <person name="Brem R."/>
            <person name="Arkin A.P."/>
            <person name="Skerker J.M."/>
        </authorList>
    </citation>
    <scope>NUCLEOTIDE SEQUENCE [LARGE SCALE GENOMIC DNA]</scope>
    <source>
        <strain evidence="2 3">NBRC 0880</strain>
    </source>
</reference>
<feature type="region of interest" description="Disordered" evidence="1">
    <location>
        <begin position="1"/>
        <end position="23"/>
    </location>
</feature>
<evidence type="ECO:0000313" key="3">
    <source>
        <dbReference type="Proteomes" id="UP000239560"/>
    </source>
</evidence>
<name>A0A2T0A0E5_RHOTO</name>
<dbReference type="Proteomes" id="UP000239560">
    <property type="component" value="Unassembled WGS sequence"/>
</dbReference>
<feature type="compositionally biased region" description="Basic residues" evidence="1">
    <location>
        <begin position="1"/>
        <end position="15"/>
    </location>
</feature>
<organism evidence="2 3">
    <name type="scientific">Rhodotorula toruloides</name>
    <name type="common">Yeast</name>
    <name type="synonym">Rhodosporidium toruloides</name>
    <dbReference type="NCBI Taxonomy" id="5286"/>
    <lineage>
        <taxon>Eukaryota</taxon>
        <taxon>Fungi</taxon>
        <taxon>Dikarya</taxon>
        <taxon>Basidiomycota</taxon>
        <taxon>Pucciniomycotina</taxon>
        <taxon>Microbotryomycetes</taxon>
        <taxon>Sporidiobolales</taxon>
        <taxon>Sporidiobolaceae</taxon>
        <taxon>Rhodotorula</taxon>
    </lineage>
</organism>